<dbReference type="InterPro" id="IPR001014">
    <property type="entry name" value="Ribosomal_uL23_CS"/>
</dbReference>
<protein>
    <submittedName>
        <fullName evidence="9">60S ribosomal protein L25</fullName>
    </submittedName>
</protein>
<dbReference type="PANTHER" id="PTHR11620">
    <property type="entry name" value="60S RIBOSOMAL PROTEIN L23A"/>
    <property type="match status" value="1"/>
</dbReference>
<feature type="compositionally biased region" description="Polar residues" evidence="7">
    <location>
        <begin position="39"/>
        <end position="65"/>
    </location>
</feature>
<keyword evidence="3" id="KW-0694">RNA-binding</keyword>
<dbReference type="Pfam" id="PF00276">
    <property type="entry name" value="Ribosomal_L23"/>
    <property type="match status" value="1"/>
</dbReference>
<reference evidence="9" key="1">
    <citation type="journal article" date="2020" name="Fungal Divers.">
        <title>Resolving the Mortierellaceae phylogeny through synthesis of multi-gene phylogenetics and phylogenomics.</title>
        <authorList>
            <person name="Vandepol N."/>
            <person name="Liber J."/>
            <person name="Desiro A."/>
            <person name="Na H."/>
            <person name="Kennedy M."/>
            <person name="Barry K."/>
            <person name="Grigoriev I.V."/>
            <person name="Miller A.N."/>
            <person name="O'Donnell K."/>
            <person name="Stajich J.E."/>
            <person name="Bonito G."/>
        </authorList>
    </citation>
    <scope>NUCLEOTIDE SEQUENCE</scope>
    <source>
        <strain evidence="9">NRRL 6426</strain>
    </source>
</reference>
<evidence type="ECO:0000256" key="7">
    <source>
        <dbReference type="SAM" id="MobiDB-lite"/>
    </source>
</evidence>
<keyword evidence="5 6" id="KW-0687">Ribonucleoprotein</keyword>
<dbReference type="GO" id="GO:1990904">
    <property type="term" value="C:ribonucleoprotein complex"/>
    <property type="evidence" value="ECO:0007669"/>
    <property type="project" value="UniProtKB-KW"/>
</dbReference>
<evidence type="ECO:0000256" key="2">
    <source>
        <dbReference type="ARBA" id="ARBA00022730"/>
    </source>
</evidence>
<dbReference type="PROSITE" id="PS00050">
    <property type="entry name" value="RIBOSOMAL_L23"/>
    <property type="match status" value="1"/>
</dbReference>
<name>A0A9P5V8Y7_9FUNG</name>
<dbReference type="InterPro" id="IPR013025">
    <property type="entry name" value="Ribosomal_uL23-like"/>
</dbReference>
<evidence type="ECO:0000256" key="1">
    <source>
        <dbReference type="ARBA" id="ARBA00006700"/>
    </source>
</evidence>
<dbReference type="AlphaFoldDB" id="A0A9P5V8Y7"/>
<keyword evidence="10" id="KW-1185">Reference proteome</keyword>
<gene>
    <name evidence="9" type="primary">RPL25_1</name>
    <name evidence="9" type="ORF">BG015_010294</name>
</gene>
<keyword evidence="2" id="KW-0699">rRNA-binding</keyword>
<dbReference type="GO" id="GO:0006412">
    <property type="term" value="P:translation"/>
    <property type="evidence" value="ECO:0007669"/>
    <property type="project" value="InterPro"/>
</dbReference>
<organism evidence="9 10">
    <name type="scientific">Linnemannia schmuckeri</name>
    <dbReference type="NCBI Taxonomy" id="64567"/>
    <lineage>
        <taxon>Eukaryota</taxon>
        <taxon>Fungi</taxon>
        <taxon>Fungi incertae sedis</taxon>
        <taxon>Mucoromycota</taxon>
        <taxon>Mortierellomycotina</taxon>
        <taxon>Mortierellomycetes</taxon>
        <taxon>Mortierellales</taxon>
        <taxon>Mortierellaceae</taxon>
        <taxon>Linnemannia</taxon>
    </lineage>
</organism>
<comment type="similarity">
    <text evidence="1 6">Belongs to the universal ribosomal protein uL23 family.</text>
</comment>
<dbReference type="InterPro" id="IPR012677">
    <property type="entry name" value="Nucleotide-bd_a/b_plait_sf"/>
</dbReference>
<comment type="caution">
    <text evidence="9">The sequence shown here is derived from an EMBL/GenBank/DDBJ whole genome shotgun (WGS) entry which is preliminary data.</text>
</comment>
<evidence type="ECO:0000256" key="4">
    <source>
        <dbReference type="ARBA" id="ARBA00022980"/>
    </source>
</evidence>
<dbReference type="HAMAP" id="MF_01369_A">
    <property type="entry name" value="Ribosomal_uL23_A"/>
    <property type="match status" value="1"/>
</dbReference>
<evidence type="ECO:0000259" key="8">
    <source>
        <dbReference type="Pfam" id="PF03939"/>
    </source>
</evidence>
<feature type="domain" description="Large ribosomal subunit protein uL23 N-terminal" evidence="8">
    <location>
        <begin position="81"/>
        <end position="130"/>
    </location>
</feature>
<evidence type="ECO:0000256" key="5">
    <source>
        <dbReference type="ARBA" id="ARBA00023274"/>
    </source>
</evidence>
<evidence type="ECO:0000256" key="3">
    <source>
        <dbReference type="ARBA" id="ARBA00022884"/>
    </source>
</evidence>
<dbReference type="InterPro" id="IPR005633">
    <property type="entry name" value="Ribosomal_uL23_N"/>
</dbReference>
<dbReference type="GO" id="GO:0019843">
    <property type="term" value="F:rRNA binding"/>
    <property type="evidence" value="ECO:0007669"/>
    <property type="project" value="UniProtKB-KW"/>
</dbReference>
<dbReference type="Proteomes" id="UP000748756">
    <property type="component" value="Unassembled WGS sequence"/>
</dbReference>
<proteinExistence type="inferred from homology"/>
<dbReference type="InterPro" id="IPR012678">
    <property type="entry name" value="Ribosomal_uL23/eL15/eS24_sf"/>
</dbReference>
<evidence type="ECO:0000256" key="6">
    <source>
        <dbReference type="RuleBase" id="RU003934"/>
    </source>
</evidence>
<accession>A0A9P5V8Y7</accession>
<dbReference type="GO" id="GO:0005840">
    <property type="term" value="C:ribosome"/>
    <property type="evidence" value="ECO:0007669"/>
    <property type="project" value="UniProtKB-KW"/>
</dbReference>
<dbReference type="SUPFAM" id="SSF54189">
    <property type="entry name" value="Ribosomal proteins S24e, L23 and L15e"/>
    <property type="match status" value="1"/>
</dbReference>
<dbReference type="GO" id="GO:0003735">
    <property type="term" value="F:structural constituent of ribosome"/>
    <property type="evidence" value="ECO:0007669"/>
    <property type="project" value="InterPro"/>
</dbReference>
<dbReference type="Pfam" id="PF03939">
    <property type="entry name" value="Ribosomal_L23eN"/>
    <property type="match status" value="1"/>
</dbReference>
<evidence type="ECO:0000313" key="10">
    <source>
        <dbReference type="Proteomes" id="UP000748756"/>
    </source>
</evidence>
<dbReference type="EMBL" id="JAAAUQ010000723">
    <property type="protein sequence ID" value="KAF9148006.1"/>
    <property type="molecule type" value="Genomic_DNA"/>
</dbReference>
<evidence type="ECO:0000313" key="9">
    <source>
        <dbReference type="EMBL" id="KAF9148006.1"/>
    </source>
</evidence>
<dbReference type="Gene3D" id="3.30.70.330">
    <property type="match status" value="1"/>
</dbReference>
<dbReference type="FunFam" id="3.30.70.330:FF:000035">
    <property type="entry name" value="60S ribosomal protein L23a"/>
    <property type="match status" value="1"/>
</dbReference>
<feature type="region of interest" description="Disordered" evidence="7">
    <location>
        <begin position="39"/>
        <end position="67"/>
    </location>
</feature>
<keyword evidence="4 6" id="KW-0689">Ribosomal protein</keyword>
<sequence length="219" mass="24421">MTKGVDLEIVHPRRDMGRRIHRLSYPTIGTLSGSLPFNFNQEEGVNSGDQKPQTTQESNKIQSTDLFPPTLSPKLAAPSDKNKALAAKKAALKGVNGQKARKIRTSTTFNRPKTLKLARSPKYARKSVPHVPRLDQYKVLKTPLNTESAMKKIEENNTLVFIVDVKSNKRQIKDALKKMYDVTALKVNTLIRPDGNKKAYIKLTADVDALDVANKIGFI</sequence>
<dbReference type="NCBIfam" id="NF011118">
    <property type="entry name" value="PRK14548.1"/>
    <property type="match status" value="1"/>
</dbReference>
<dbReference type="OrthoDB" id="1267328at2759"/>